<comment type="caution">
    <text evidence="5">The sequence shown here is derived from an EMBL/GenBank/DDBJ whole genome shotgun (WGS) entry which is preliminary data.</text>
</comment>
<reference evidence="5" key="1">
    <citation type="submission" date="2022-08" db="EMBL/GenBank/DDBJ databases">
        <title>Genome sequencing of Nocardioides sp. STR2.</title>
        <authorList>
            <person name="So Y."/>
        </authorList>
    </citation>
    <scope>NUCLEOTIDE SEQUENCE</scope>
    <source>
        <strain evidence="5">STR2</strain>
    </source>
</reference>
<feature type="domain" description="HTH luxR-type" evidence="4">
    <location>
        <begin position="1"/>
        <end position="64"/>
    </location>
</feature>
<gene>
    <name evidence="5" type="ORF">NYO98_14175</name>
</gene>
<dbReference type="SUPFAM" id="SSF46894">
    <property type="entry name" value="C-terminal effector domain of the bipartite response regulators"/>
    <property type="match status" value="1"/>
</dbReference>
<dbReference type="Proteomes" id="UP001074726">
    <property type="component" value="Unassembled WGS sequence"/>
</dbReference>
<accession>A0ABT4CEM6</accession>
<keyword evidence="2" id="KW-0238">DNA-binding</keyword>
<dbReference type="InterPro" id="IPR016032">
    <property type="entry name" value="Sig_transdc_resp-reg_C-effctor"/>
</dbReference>
<sequence length="66" mass="7477">MIGEPLTERELDVLRLLQGSMSLHEISVELYLSPNTVKSHARAVYRKLGAHSRADAVRRARHLTLI</sequence>
<keyword evidence="1" id="KW-0805">Transcription regulation</keyword>
<dbReference type="PRINTS" id="PR00038">
    <property type="entry name" value="HTHLUXR"/>
</dbReference>
<dbReference type="InterPro" id="IPR036388">
    <property type="entry name" value="WH-like_DNA-bd_sf"/>
</dbReference>
<dbReference type="Gene3D" id="1.10.10.10">
    <property type="entry name" value="Winged helix-like DNA-binding domain superfamily/Winged helix DNA-binding domain"/>
    <property type="match status" value="1"/>
</dbReference>
<name>A0ABT4CEM6_9ACTN</name>
<evidence type="ECO:0000313" key="6">
    <source>
        <dbReference type="Proteomes" id="UP001074726"/>
    </source>
</evidence>
<evidence type="ECO:0000259" key="4">
    <source>
        <dbReference type="PROSITE" id="PS50043"/>
    </source>
</evidence>
<proteinExistence type="predicted"/>
<dbReference type="InterPro" id="IPR000792">
    <property type="entry name" value="Tscrpt_reg_LuxR_C"/>
</dbReference>
<evidence type="ECO:0000313" key="5">
    <source>
        <dbReference type="EMBL" id="MCY4727431.1"/>
    </source>
</evidence>
<keyword evidence="6" id="KW-1185">Reference proteome</keyword>
<dbReference type="SMART" id="SM00421">
    <property type="entry name" value="HTH_LUXR"/>
    <property type="match status" value="1"/>
</dbReference>
<protein>
    <submittedName>
        <fullName evidence="5">Helix-turn-helix transcriptional regulator</fullName>
    </submittedName>
</protein>
<evidence type="ECO:0000256" key="3">
    <source>
        <dbReference type="ARBA" id="ARBA00023163"/>
    </source>
</evidence>
<dbReference type="PANTHER" id="PTHR44688">
    <property type="entry name" value="DNA-BINDING TRANSCRIPTIONAL ACTIVATOR DEVR_DOSR"/>
    <property type="match status" value="1"/>
</dbReference>
<dbReference type="EMBL" id="JAPPUX010000004">
    <property type="protein sequence ID" value="MCY4727431.1"/>
    <property type="molecule type" value="Genomic_DNA"/>
</dbReference>
<evidence type="ECO:0000256" key="2">
    <source>
        <dbReference type="ARBA" id="ARBA00023125"/>
    </source>
</evidence>
<dbReference type="CDD" id="cd06170">
    <property type="entry name" value="LuxR_C_like"/>
    <property type="match status" value="1"/>
</dbReference>
<evidence type="ECO:0000256" key="1">
    <source>
        <dbReference type="ARBA" id="ARBA00023015"/>
    </source>
</evidence>
<dbReference type="Pfam" id="PF00196">
    <property type="entry name" value="GerE"/>
    <property type="match status" value="1"/>
</dbReference>
<dbReference type="PROSITE" id="PS50043">
    <property type="entry name" value="HTH_LUXR_2"/>
    <property type="match status" value="1"/>
</dbReference>
<dbReference type="PANTHER" id="PTHR44688:SF16">
    <property type="entry name" value="DNA-BINDING TRANSCRIPTIONAL ACTIVATOR DEVR_DOSR"/>
    <property type="match status" value="1"/>
</dbReference>
<organism evidence="5 6">
    <name type="scientific">Nocardioides pini</name>
    <dbReference type="NCBI Taxonomy" id="2975053"/>
    <lineage>
        <taxon>Bacteria</taxon>
        <taxon>Bacillati</taxon>
        <taxon>Actinomycetota</taxon>
        <taxon>Actinomycetes</taxon>
        <taxon>Propionibacteriales</taxon>
        <taxon>Nocardioidaceae</taxon>
        <taxon>Nocardioides</taxon>
    </lineage>
</organism>
<keyword evidence="3" id="KW-0804">Transcription</keyword>